<accession>A0ABP8ZLJ2</accession>
<evidence type="ECO:0000313" key="1">
    <source>
        <dbReference type="EMBL" id="GAA4759507.1"/>
    </source>
</evidence>
<proteinExistence type="predicted"/>
<gene>
    <name evidence="1" type="ORF">GCM10023350_52020</name>
</gene>
<reference evidence="2" key="1">
    <citation type="journal article" date="2019" name="Int. J. Syst. Evol. Microbiol.">
        <title>The Global Catalogue of Microorganisms (GCM) 10K type strain sequencing project: providing services to taxonomists for standard genome sequencing and annotation.</title>
        <authorList>
            <consortium name="The Broad Institute Genomics Platform"/>
            <consortium name="The Broad Institute Genome Sequencing Center for Infectious Disease"/>
            <person name="Wu L."/>
            <person name="Ma J."/>
        </authorList>
    </citation>
    <scope>NUCLEOTIDE SEQUENCE [LARGE SCALE GENOMIC DNA]</scope>
    <source>
        <strain evidence="2">JCM 18532</strain>
    </source>
</reference>
<organism evidence="1 2">
    <name type="scientific">Nocardioides endophyticus</name>
    <dbReference type="NCBI Taxonomy" id="1353775"/>
    <lineage>
        <taxon>Bacteria</taxon>
        <taxon>Bacillati</taxon>
        <taxon>Actinomycetota</taxon>
        <taxon>Actinomycetes</taxon>
        <taxon>Propionibacteriales</taxon>
        <taxon>Nocardioidaceae</taxon>
        <taxon>Nocardioides</taxon>
    </lineage>
</organism>
<keyword evidence="2" id="KW-1185">Reference proteome</keyword>
<comment type="caution">
    <text evidence="1">The sequence shown here is derived from an EMBL/GenBank/DDBJ whole genome shotgun (WGS) entry which is preliminary data.</text>
</comment>
<dbReference type="Proteomes" id="UP001499882">
    <property type="component" value="Unassembled WGS sequence"/>
</dbReference>
<evidence type="ECO:0000313" key="2">
    <source>
        <dbReference type="Proteomes" id="UP001499882"/>
    </source>
</evidence>
<dbReference type="EMBL" id="BAABKN010000037">
    <property type="protein sequence ID" value="GAA4759507.1"/>
    <property type="molecule type" value="Genomic_DNA"/>
</dbReference>
<protein>
    <submittedName>
        <fullName evidence="1">Uncharacterized protein</fullName>
    </submittedName>
</protein>
<sequence length="118" mass="12794">MAPSLVIGSTPGHRNQVIGTRVTAEGSVSAWIDPVSDRKDAIRLVRAQLADDRLGYLTSPEVIAMGDRLDQFEHVDVTGSIEVQTSDDWPSGLTSASDATGAHRQIRALVRRRYGAPR</sequence>
<name>A0ABP8ZLJ2_9ACTN</name>